<feature type="non-terminal residue" evidence="3">
    <location>
        <position position="1"/>
    </location>
</feature>
<feature type="coiled-coil region" evidence="1">
    <location>
        <begin position="408"/>
        <end position="501"/>
    </location>
</feature>
<proteinExistence type="predicted"/>
<feature type="region of interest" description="Disordered" evidence="2">
    <location>
        <begin position="89"/>
        <end position="122"/>
    </location>
</feature>
<dbReference type="EMBL" id="GDID01006431">
    <property type="protein sequence ID" value="JAP90175.1"/>
    <property type="molecule type" value="Transcribed_RNA"/>
</dbReference>
<feature type="compositionally biased region" description="Basic and acidic residues" evidence="2">
    <location>
        <begin position="113"/>
        <end position="122"/>
    </location>
</feature>
<protein>
    <submittedName>
        <fullName evidence="3">Uncharacterized protein</fullName>
    </submittedName>
</protein>
<feature type="coiled-coil region" evidence="1">
    <location>
        <begin position="612"/>
        <end position="673"/>
    </location>
</feature>
<dbReference type="AlphaFoldDB" id="A0A146K2P1"/>
<feature type="compositionally biased region" description="Basic residues" evidence="2">
    <location>
        <begin position="101"/>
        <end position="112"/>
    </location>
</feature>
<name>A0A146K2P1_9EUKA</name>
<sequence length="692" mass="81690">PRSKQALLQQNKKGIKKATKVILSSAQFSSYSFKIPLNSLFAMVTKQFKLVKMQIVMWEEVHQQGFPTQAQQYKAKQILQLKEVKEEVESSSEEKTQVRRSQAKRSRSKARKSMVEIKEDSEEFHKIPHRRSAIKRFEESDEVYPRKDDKTWQQKLQLNMELEKSFHQQNEQVPPTQSSFLLNAERPPQKKNFLQLIRQVGDFLGNQWAPMLQIDFYDNEDELIKLVIAYKQTFGTQKDIQANVTRLVHLLNQNYQNIQKSVINKFYALIQNSKSLGEYFVGEFHHACELFLNDLLLSGQILLKITSPVAKADIQQIPDPSHIFIQILRSAQLLQFRYQLAMEQFMVLLLQQFQVVQQNIAAWIPLQQEIAKPVMYVPSPLEAKPVSIYETTYQVPTLISSRAEPFIQKELELQNKEYQLEKRMSQLEDIEMQMKLMQKENQLKEKQQKLQEEELRQKSILVQSQLIDEKLLNASIARQQQEQQLNQKLQEEQMLKKLREEEYYQKQKQMFILRERDQNTQIVVDQEKLKLKHVLTQNYEVMEEINAKIDTIQDLLRLRYLTLQNVVNARKQSLDLEINLHSQTPKPKIQQQLQFQKQQLVQLLKYKLKFLVRNLAQNFNNLQQKLNKLVELANLQKKACAKIDGKVQTILQAKQIQKQNARKRLELRAKKEEIAKIVQHLKKQVLVKGARK</sequence>
<evidence type="ECO:0000256" key="1">
    <source>
        <dbReference type="SAM" id="Coils"/>
    </source>
</evidence>
<accession>A0A146K2P1</accession>
<evidence type="ECO:0000313" key="3">
    <source>
        <dbReference type="EMBL" id="JAP90175.1"/>
    </source>
</evidence>
<organism evidence="3">
    <name type="scientific">Trepomonas sp. PC1</name>
    <dbReference type="NCBI Taxonomy" id="1076344"/>
    <lineage>
        <taxon>Eukaryota</taxon>
        <taxon>Metamonada</taxon>
        <taxon>Diplomonadida</taxon>
        <taxon>Hexamitidae</taxon>
        <taxon>Hexamitinae</taxon>
        <taxon>Trepomonas</taxon>
    </lineage>
</organism>
<keyword evidence="1" id="KW-0175">Coiled coil</keyword>
<gene>
    <name evidence="3" type="ORF">TPC1_30330</name>
</gene>
<evidence type="ECO:0000256" key="2">
    <source>
        <dbReference type="SAM" id="MobiDB-lite"/>
    </source>
</evidence>
<reference evidence="3" key="1">
    <citation type="submission" date="2015-07" db="EMBL/GenBank/DDBJ databases">
        <title>Adaptation to a free-living lifestyle via gene acquisitions in the diplomonad Trepomonas sp. PC1.</title>
        <authorList>
            <person name="Xu F."/>
            <person name="Jerlstrom-Hultqvist J."/>
            <person name="Kolisko M."/>
            <person name="Simpson A.G.B."/>
            <person name="Roger A.J."/>
            <person name="Svard S.G."/>
            <person name="Andersson J.O."/>
        </authorList>
    </citation>
    <scope>NUCLEOTIDE SEQUENCE</scope>
    <source>
        <strain evidence="3">PC1</strain>
    </source>
</reference>